<sequence>MRLCLVRHPQPDVGPGICYGRTDLSVSATATAQVAASLRAAGLPGELPVFASPLERCTGLAAQLGPPVERDARLAEMDFGAWEMRPWSEIPRADVDAWTADLLHYRPGGGENVLDVARRVAAFRDELLRSGHAGALLVCHAGTIRIMAALHAGGTLEQAALRAASSPHRIAYGEVIELKE</sequence>
<name>A0ABV6FM14_9BURK</name>
<keyword evidence="2" id="KW-1185">Reference proteome</keyword>
<dbReference type="Pfam" id="PF00300">
    <property type="entry name" value="His_Phos_1"/>
    <property type="match status" value="1"/>
</dbReference>
<dbReference type="CDD" id="cd07040">
    <property type="entry name" value="HP"/>
    <property type="match status" value="1"/>
</dbReference>
<accession>A0ABV6FM14</accession>
<reference evidence="1 2" key="1">
    <citation type="submission" date="2024-09" db="EMBL/GenBank/DDBJ databases">
        <authorList>
            <person name="Sun Q."/>
            <person name="Mori K."/>
        </authorList>
    </citation>
    <scope>NUCLEOTIDE SEQUENCE [LARGE SCALE GENOMIC DNA]</scope>
    <source>
        <strain evidence="1 2">CCM 7792</strain>
    </source>
</reference>
<dbReference type="Proteomes" id="UP001589773">
    <property type="component" value="Unassembled WGS sequence"/>
</dbReference>
<evidence type="ECO:0000313" key="2">
    <source>
        <dbReference type="Proteomes" id="UP001589773"/>
    </source>
</evidence>
<comment type="caution">
    <text evidence="1">The sequence shown here is derived from an EMBL/GenBank/DDBJ whole genome shotgun (WGS) entry which is preliminary data.</text>
</comment>
<dbReference type="Gene3D" id="3.40.50.1240">
    <property type="entry name" value="Phosphoglycerate mutase-like"/>
    <property type="match status" value="1"/>
</dbReference>
<dbReference type="InterPro" id="IPR029033">
    <property type="entry name" value="His_PPase_superfam"/>
</dbReference>
<protein>
    <submittedName>
        <fullName evidence="1">Histidine phosphatase family protein</fullName>
    </submittedName>
</protein>
<dbReference type="EMBL" id="JBHLWP010000031">
    <property type="protein sequence ID" value="MFC0254554.1"/>
    <property type="molecule type" value="Genomic_DNA"/>
</dbReference>
<organism evidence="1 2">
    <name type="scientific">Massilia consociata</name>
    <dbReference type="NCBI Taxonomy" id="760117"/>
    <lineage>
        <taxon>Bacteria</taxon>
        <taxon>Pseudomonadati</taxon>
        <taxon>Pseudomonadota</taxon>
        <taxon>Betaproteobacteria</taxon>
        <taxon>Burkholderiales</taxon>
        <taxon>Oxalobacteraceae</taxon>
        <taxon>Telluria group</taxon>
        <taxon>Massilia</taxon>
    </lineage>
</organism>
<gene>
    <name evidence="1" type="ORF">ACFFJK_21930</name>
</gene>
<dbReference type="RefSeq" id="WP_379681799.1">
    <property type="nucleotide sequence ID" value="NZ_JBHLWP010000031.1"/>
</dbReference>
<dbReference type="SMART" id="SM00855">
    <property type="entry name" value="PGAM"/>
    <property type="match status" value="1"/>
</dbReference>
<proteinExistence type="predicted"/>
<dbReference type="SUPFAM" id="SSF53254">
    <property type="entry name" value="Phosphoglycerate mutase-like"/>
    <property type="match status" value="1"/>
</dbReference>
<evidence type="ECO:0000313" key="1">
    <source>
        <dbReference type="EMBL" id="MFC0254554.1"/>
    </source>
</evidence>
<dbReference type="InterPro" id="IPR013078">
    <property type="entry name" value="His_Pase_superF_clade-1"/>
</dbReference>